<comment type="caution">
    <text evidence="11">The sequence shown here is derived from an EMBL/GenBank/DDBJ whole genome shotgun (WGS) entry which is preliminary data.</text>
</comment>
<keyword evidence="3" id="KW-0963">Cytoplasm</keyword>
<comment type="catalytic activity">
    <reaction evidence="6">
        <text>(5R)-5-hydroxy-L-lysine + GTP = (5R)-5-phosphooxy-L-lysine + GDP + H(+)</text>
        <dbReference type="Rhea" id="RHEA:19049"/>
        <dbReference type="ChEBI" id="CHEBI:15378"/>
        <dbReference type="ChEBI" id="CHEBI:37565"/>
        <dbReference type="ChEBI" id="CHEBI:57882"/>
        <dbReference type="ChEBI" id="CHEBI:58189"/>
        <dbReference type="ChEBI" id="CHEBI:58357"/>
        <dbReference type="EC" id="2.7.1.81"/>
    </reaction>
</comment>
<feature type="domain" description="Aminoglycoside phosphotransferase" evidence="10">
    <location>
        <begin position="73"/>
        <end position="282"/>
    </location>
</feature>
<evidence type="ECO:0000256" key="7">
    <source>
        <dbReference type="ARBA" id="ARBA00037368"/>
    </source>
</evidence>
<evidence type="ECO:0000256" key="6">
    <source>
        <dbReference type="ARBA" id="ARBA00036820"/>
    </source>
</evidence>
<dbReference type="EMBL" id="CAXITT010000663">
    <property type="protein sequence ID" value="CAL1544961.1"/>
    <property type="molecule type" value="Genomic_DNA"/>
</dbReference>
<dbReference type="GO" id="GO:0005737">
    <property type="term" value="C:cytoplasm"/>
    <property type="evidence" value="ECO:0007669"/>
    <property type="project" value="UniProtKB-SubCell"/>
</dbReference>
<name>A0AAV2IH22_LYMST</name>
<dbReference type="Gene3D" id="3.90.1200.10">
    <property type="match status" value="1"/>
</dbReference>
<dbReference type="InterPro" id="IPR002575">
    <property type="entry name" value="Aminoglycoside_PTrfase"/>
</dbReference>
<gene>
    <name evidence="11" type="ORF">GSLYS_00018444001</name>
</gene>
<keyword evidence="4" id="KW-0808">Transferase</keyword>
<evidence type="ECO:0000256" key="5">
    <source>
        <dbReference type="ARBA" id="ARBA00022777"/>
    </source>
</evidence>
<dbReference type="PANTHER" id="PTHR21064">
    <property type="entry name" value="AMINOGLYCOSIDE PHOSPHOTRANSFERASE DOMAIN-CONTAINING PROTEIN-RELATED"/>
    <property type="match status" value="1"/>
</dbReference>
<sequence>MTSAQDPNHIVIPSKPLKPQVDSNDVIAELLATRYGLTATEITSLNGYDDLNFRVKVAPSHTNPNLGQVSPEGYFLKVINLNDSGNPEYLNAQLSVMEHIWKKGIKCQSVIRGTKGEQFTECVAATKKGEVLTYLVSLRTFLPGDVLARKALSNDLLYTLGQYVAEVTCALEDFSNPFYDSFDCVWSMNSVPKLADVTFAVKDESLRKICEDVIEKFQNEVLPLKSGFRIGQIHGDLNEQNILVLEAADGSVAVSGLVDYQDTARSHPLYDLAILVCYMMMVSSELPVEDIPGHVLAGYTSKLDLTPSEKLAFRTCVAARMVQSLVMGAYTHQMDPSNEYVLVTGKYGWRALERFWTTDKEALQTRWDQIMGTYKKKS</sequence>
<accession>A0AAV2IH22</accession>
<reference evidence="11 12" key="1">
    <citation type="submission" date="2024-04" db="EMBL/GenBank/DDBJ databases">
        <authorList>
            <consortium name="Genoscope - CEA"/>
            <person name="William W."/>
        </authorList>
    </citation>
    <scope>NUCLEOTIDE SEQUENCE [LARGE SCALE GENOMIC DNA]</scope>
</reference>
<evidence type="ECO:0000313" key="11">
    <source>
        <dbReference type="EMBL" id="CAL1544961.1"/>
    </source>
</evidence>
<dbReference type="SUPFAM" id="SSF56112">
    <property type="entry name" value="Protein kinase-like (PK-like)"/>
    <property type="match status" value="1"/>
</dbReference>
<protein>
    <recommendedName>
        <fullName evidence="9">Hydroxylysine kinase</fullName>
        <ecNumber evidence="8">2.7.1.81</ecNumber>
    </recommendedName>
</protein>
<evidence type="ECO:0000256" key="4">
    <source>
        <dbReference type="ARBA" id="ARBA00022679"/>
    </source>
</evidence>
<dbReference type="AlphaFoldDB" id="A0AAV2IH22"/>
<evidence type="ECO:0000256" key="2">
    <source>
        <dbReference type="ARBA" id="ARBA00006219"/>
    </source>
</evidence>
<keyword evidence="5" id="KW-0418">Kinase</keyword>
<evidence type="ECO:0000256" key="3">
    <source>
        <dbReference type="ARBA" id="ARBA00022490"/>
    </source>
</evidence>
<dbReference type="GO" id="GO:0047992">
    <property type="term" value="F:hydroxylysine kinase activity"/>
    <property type="evidence" value="ECO:0007669"/>
    <property type="project" value="UniProtKB-EC"/>
</dbReference>
<proteinExistence type="inferred from homology"/>
<comment type="subcellular location">
    <subcellularLocation>
        <location evidence="1">Cytoplasm</location>
    </subcellularLocation>
</comment>
<dbReference type="InterPro" id="IPR011009">
    <property type="entry name" value="Kinase-like_dom_sf"/>
</dbReference>
<evidence type="ECO:0000256" key="9">
    <source>
        <dbReference type="ARBA" id="ARBA00040505"/>
    </source>
</evidence>
<dbReference type="InterPro" id="IPR050249">
    <property type="entry name" value="Pseudomonas-type_ThrB"/>
</dbReference>
<dbReference type="FunFam" id="3.90.1200.10:FF:000007">
    <property type="entry name" value="hydroxylysine kinase isoform X1"/>
    <property type="match status" value="1"/>
</dbReference>
<comment type="similarity">
    <text evidence="2">Belongs to the aminoglycoside phosphotransferase family.</text>
</comment>
<evidence type="ECO:0000259" key="10">
    <source>
        <dbReference type="Pfam" id="PF01636"/>
    </source>
</evidence>
<dbReference type="PANTHER" id="PTHR21064:SF1">
    <property type="entry name" value="HYDROXYLYSINE KINASE"/>
    <property type="match status" value="1"/>
</dbReference>
<comment type="function">
    <text evidence="7">Catalyzes the GTP-dependent phosphorylation of 5-hydroxy-L-lysine.</text>
</comment>
<dbReference type="Proteomes" id="UP001497497">
    <property type="component" value="Unassembled WGS sequence"/>
</dbReference>
<evidence type="ECO:0000256" key="1">
    <source>
        <dbReference type="ARBA" id="ARBA00004496"/>
    </source>
</evidence>
<evidence type="ECO:0000313" key="12">
    <source>
        <dbReference type="Proteomes" id="UP001497497"/>
    </source>
</evidence>
<dbReference type="Pfam" id="PF01636">
    <property type="entry name" value="APH"/>
    <property type="match status" value="1"/>
</dbReference>
<organism evidence="11 12">
    <name type="scientific">Lymnaea stagnalis</name>
    <name type="common">Great pond snail</name>
    <name type="synonym">Helix stagnalis</name>
    <dbReference type="NCBI Taxonomy" id="6523"/>
    <lineage>
        <taxon>Eukaryota</taxon>
        <taxon>Metazoa</taxon>
        <taxon>Spiralia</taxon>
        <taxon>Lophotrochozoa</taxon>
        <taxon>Mollusca</taxon>
        <taxon>Gastropoda</taxon>
        <taxon>Heterobranchia</taxon>
        <taxon>Euthyneura</taxon>
        <taxon>Panpulmonata</taxon>
        <taxon>Hygrophila</taxon>
        <taxon>Lymnaeoidea</taxon>
        <taxon>Lymnaeidae</taxon>
        <taxon>Lymnaea</taxon>
    </lineage>
</organism>
<keyword evidence="12" id="KW-1185">Reference proteome</keyword>
<dbReference type="EC" id="2.7.1.81" evidence="8"/>
<evidence type="ECO:0000256" key="8">
    <source>
        <dbReference type="ARBA" id="ARBA00038873"/>
    </source>
</evidence>